<dbReference type="PANTHER" id="PTHR35011">
    <property type="entry name" value="2,3-DIKETO-L-GULONATE TRAP TRANSPORTER SMALL PERMEASE PROTEIN YIAM"/>
    <property type="match status" value="1"/>
</dbReference>
<evidence type="ECO:0000256" key="8">
    <source>
        <dbReference type="ARBA" id="ARBA00038436"/>
    </source>
</evidence>
<keyword evidence="4 9" id="KW-0997">Cell inner membrane</keyword>
<evidence type="ECO:0000256" key="5">
    <source>
        <dbReference type="ARBA" id="ARBA00022692"/>
    </source>
</evidence>
<gene>
    <name evidence="11" type="ORF">V5J35_002624</name>
</gene>
<dbReference type="PANTHER" id="PTHR35011:SF2">
    <property type="entry name" value="2,3-DIKETO-L-GULONATE TRAP TRANSPORTER SMALL PERMEASE PROTEIN YIAM"/>
    <property type="match status" value="1"/>
</dbReference>
<evidence type="ECO:0000259" key="10">
    <source>
        <dbReference type="Pfam" id="PF04290"/>
    </source>
</evidence>
<reference evidence="11 12" key="1">
    <citation type="submission" date="2024-06" db="EMBL/GenBank/DDBJ databases">
        <title>Genomic Encyclopedia of Type Strains, Phase V (KMG-V): Genome sequencing to study the core and pangenomes of soil and plant-associated prokaryotes.</title>
        <authorList>
            <person name="Whitman W."/>
        </authorList>
    </citation>
    <scope>NUCLEOTIDE SEQUENCE [LARGE SCALE GENOMIC DNA]</scope>
    <source>
        <strain evidence="11 12">NE40</strain>
    </source>
</reference>
<evidence type="ECO:0000313" key="11">
    <source>
        <dbReference type="EMBL" id="MET4757432.1"/>
    </source>
</evidence>
<organism evidence="11 12">
    <name type="scientific">Endozoicomonas lisbonensis</name>
    <dbReference type="NCBI Taxonomy" id="3120522"/>
    <lineage>
        <taxon>Bacteria</taxon>
        <taxon>Pseudomonadati</taxon>
        <taxon>Pseudomonadota</taxon>
        <taxon>Gammaproteobacteria</taxon>
        <taxon>Oceanospirillales</taxon>
        <taxon>Endozoicomonadaceae</taxon>
        <taxon>Endozoicomonas</taxon>
    </lineage>
</organism>
<comment type="subunit">
    <text evidence="9">The complex comprises the extracytoplasmic solute receptor protein and the two transmembrane proteins.</text>
</comment>
<dbReference type="Pfam" id="PF04290">
    <property type="entry name" value="DctQ"/>
    <property type="match status" value="1"/>
</dbReference>
<dbReference type="InterPro" id="IPR055348">
    <property type="entry name" value="DctQ"/>
</dbReference>
<keyword evidence="5 9" id="KW-0812">Transmembrane</keyword>
<dbReference type="InterPro" id="IPR007387">
    <property type="entry name" value="TRAP_DctQ"/>
</dbReference>
<comment type="caution">
    <text evidence="9">Lacks conserved residue(s) required for the propagation of feature annotation.</text>
</comment>
<evidence type="ECO:0000256" key="7">
    <source>
        <dbReference type="ARBA" id="ARBA00023136"/>
    </source>
</evidence>
<evidence type="ECO:0000313" key="12">
    <source>
        <dbReference type="Proteomes" id="UP001549366"/>
    </source>
</evidence>
<dbReference type="EMBL" id="JBEWTB010000002">
    <property type="protein sequence ID" value="MET4757432.1"/>
    <property type="molecule type" value="Genomic_DNA"/>
</dbReference>
<comment type="subcellular location">
    <subcellularLocation>
        <location evidence="1 9">Cell inner membrane</location>
        <topology evidence="1 9">Multi-pass membrane protein</topology>
    </subcellularLocation>
</comment>
<proteinExistence type="inferred from homology"/>
<keyword evidence="12" id="KW-1185">Reference proteome</keyword>
<evidence type="ECO:0000256" key="2">
    <source>
        <dbReference type="ARBA" id="ARBA00022448"/>
    </source>
</evidence>
<keyword evidence="7 9" id="KW-0472">Membrane</keyword>
<accession>A0ABV2SI34</accession>
<dbReference type="RefSeq" id="WP_354007590.1">
    <property type="nucleotide sequence ID" value="NZ_JBEWTA010000001.1"/>
</dbReference>
<keyword evidence="6 9" id="KW-1133">Transmembrane helix</keyword>
<protein>
    <recommendedName>
        <fullName evidence="9">TRAP transporter small permease protein</fullName>
    </recommendedName>
</protein>
<feature type="transmembrane region" description="Helical" evidence="9">
    <location>
        <begin position="20"/>
        <end position="39"/>
    </location>
</feature>
<keyword evidence="2 9" id="KW-0813">Transport</keyword>
<comment type="similarity">
    <text evidence="8 9">Belongs to the TRAP transporter small permease family.</text>
</comment>
<comment type="function">
    <text evidence="9">Part of the tripartite ATP-independent periplasmic (TRAP) transport system.</text>
</comment>
<comment type="caution">
    <text evidence="11">The sequence shown here is derived from an EMBL/GenBank/DDBJ whole genome shotgun (WGS) entry which is preliminary data.</text>
</comment>
<evidence type="ECO:0000256" key="9">
    <source>
        <dbReference type="RuleBase" id="RU369079"/>
    </source>
</evidence>
<sequence>MATSKLISKLERFEENCICLLFVSMAGLTFYEVLMRFAFNTGLMWVSELTLHVAAWFVLFGAAYGVKKGSRIKHVDTTFVR</sequence>
<dbReference type="Proteomes" id="UP001549366">
    <property type="component" value="Unassembled WGS sequence"/>
</dbReference>
<name>A0ABV2SI34_9GAMM</name>
<keyword evidence="3" id="KW-1003">Cell membrane</keyword>
<feature type="transmembrane region" description="Helical" evidence="9">
    <location>
        <begin position="45"/>
        <end position="66"/>
    </location>
</feature>
<evidence type="ECO:0000256" key="4">
    <source>
        <dbReference type="ARBA" id="ARBA00022519"/>
    </source>
</evidence>
<evidence type="ECO:0000256" key="1">
    <source>
        <dbReference type="ARBA" id="ARBA00004429"/>
    </source>
</evidence>
<feature type="domain" description="Tripartite ATP-independent periplasmic transporters DctQ component" evidence="10">
    <location>
        <begin position="25"/>
        <end position="72"/>
    </location>
</feature>
<evidence type="ECO:0000256" key="3">
    <source>
        <dbReference type="ARBA" id="ARBA00022475"/>
    </source>
</evidence>
<evidence type="ECO:0000256" key="6">
    <source>
        <dbReference type="ARBA" id="ARBA00022989"/>
    </source>
</evidence>